<reference evidence="2 3" key="1">
    <citation type="submission" date="2023-12" db="EMBL/GenBank/DDBJ databases">
        <title>Amycolatopsis sp. V23-08.</title>
        <authorList>
            <person name="Somphong A."/>
        </authorList>
    </citation>
    <scope>NUCLEOTIDE SEQUENCE [LARGE SCALE GENOMIC DNA]</scope>
    <source>
        <strain evidence="2 3">V23-08</strain>
    </source>
</reference>
<dbReference type="PROSITE" id="PS50943">
    <property type="entry name" value="HTH_CROC1"/>
    <property type="match status" value="1"/>
</dbReference>
<evidence type="ECO:0000313" key="3">
    <source>
        <dbReference type="Proteomes" id="UP001304298"/>
    </source>
</evidence>
<feature type="domain" description="HTH cro/C1-type" evidence="1">
    <location>
        <begin position="13"/>
        <end position="67"/>
    </location>
</feature>
<dbReference type="RefSeq" id="WP_323325006.1">
    <property type="nucleotide sequence ID" value="NZ_JAYFSI010000001.1"/>
</dbReference>
<gene>
    <name evidence="2" type="ORF">VA596_09150</name>
</gene>
<dbReference type="Gene3D" id="1.10.260.40">
    <property type="entry name" value="lambda repressor-like DNA-binding domains"/>
    <property type="match status" value="1"/>
</dbReference>
<dbReference type="CDD" id="cd00093">
    <property type="entry name" value="HTH_XRE"/>
    <property type="match status" value="1"/>
</dbReference>
<proteinExistence type="predicted"/>
<organism evidence="2 3">
    <name type="scientific">Amycolatopsis heterodermiae</name>
    <dbReference type="NCBI Taxonomy" id="3110235"/>
    <lineage>
        <taxon>Bacteria</taxon>
        <taxon>Bacillati</taxon>
        <taxon>Actinomycetota</taxon>
        <taxon>Actinomycetes</taxon>
        <taxon>Pseudonocardiales</taxon>
        <taxon>Pseudonocardiaceae</taxon>
        <taxon>Amycolatopsis</taxon>
    </lineage>
</organism>
<evidence type="ECO:0000259" key="1">
    <source>
        <dbReference type="PROSITE" id="PS50943"/>
    </source>
</evidence>
<dbReference type="SUPFAM" id="SSF47413">
    <property type="entry name" value="lambda repressor-like DNA-binding domains"/>
    <property type="match status" value="1"/>
</dbReference>
<dbReference type="InterPro" id="IPR001387">
    <property type="entry name" value="Cro/C1-type_HTH"/>
</dbReference>
<sequence length="697" mass="76844">MSPQQEELFGSWLARQLRQADLSQAQLAEKIPITRAAVSAWINNRAEPRPDTQRKIAEILGTDSASIYNRTDVAPKTRLQWHHRPAHIDGGREYGNAAAFAFKADLSVLAREATQNSLDERQKNGRPVRVRCILEELSGESLDAFLEAIHWPELRKHYDQAAAAHQKVSRSLQAALDDLDDKKTLTLLRIDDFNASGLTGDEYDDGRFAAVVRRQLDSHKESEKRAGGSYGIGKVVLWATSRFSLVLMNSTLSEPHEGRTERRVIGRLDLPWRQVDGEAYAGPGWFGQPDREPSHKDVSRSWWADPQDVRDLHLERPTDEAGTSFLIVGAHDASGDTESLQEMHEKLVKSLADGFWAAMVGGKKAGPLLEASVVTLRNGRVFIEEERVDPRTSHAALSRAFQAHLDDETVDELTSSNQVARATVRLVVPPRRGETGARKKTIDHDAVLLLTPAVEGDEEANHVVCMRGTRMTIMRRRPRDLPLGATRFHAVLLAGGATEESGHDVDLAEQFLRASEPPEHNRWGATEELTSVYARGALSRINEFRSEIDGTIRRLVGRRPTGPSEGPTTLRELLKLDGFTTGTHRAQGVPTVRNIKGHVDSAGAWNVRVDLKLPDADDLWLLTPVAKFDVRAGGRPAVTWSTLVAAENCREEDGNIVVEPGVRSATFSGVTDPSSHPVSATLAKLVVDIHKARGGVA</sequence>
<accession>A0ABU5R0H2</accession>
<comment type="caution">
    <text evidence="2">The sequence shown here is derived from an EMBL/GenBank/DDBJ whole genome shotgun (WGS) entry which is preliminary data.</text>
</comment>
<dbReference type="InterPro" id="IPR010982">
    <property type="entry name" value="Lambda_DNA-bd_dom_sf"/>
</dbReference>
<dbReference type="Pfam" id="PF01381">
    <property type="entry name" value="HTH_3"/>
    <property type="match status" value="1"/>
</dbReference>
<dbReference type="EMBL" id="JAYFSI010000001">
    <property type="protein sequence ID" value="MEA5359701.1"/>
    <property type="molecule type" value="Genomic_DNA"/>
</dbReference>
<dbReference type="SMART" id="SM00530">
    <property type="entry name" value="HTH_XRE"/>
    <property type="match status" value="1"/>
</dbReference>
<evidence type="ECO:0000313" key="2">
    <source>
        <dbReference type="EMBL" id="MEA5359701.1"/>
    </source>
</evidence>
<dbReference type="Proteomes" id="UP001304298">
    <property type="component" value="Unassembled WGS sequence"/>
</dbReference>
<keyword evidence="3" id="KW-1185">Reference proteome</keyword>
<name>A0ABU5R0H2_9PSEU</name>
<protein>
    <submittedName>
        <fullName evidence="2">Helix-turn-helix transcriptional regulator</fullName>
    </submittedName>
</protein>